<keyword evidence="1" id="KW-1133">Transmembrane helix</keyword>
<sequence>MEYVIIKESQTVLMRIFSFITIIVYSIISYLVIEFSILLSILFFCIGIFLAGFSKVYKITRDFNNEILFILYGKIIWKSKFYIEYPDYISVFHASFVQRCEDDGTENKFKKWVIRFFKGNTHCTVLEEDNYNNVLKTANDLGVLLKVKVYDRSKE</sequence>
<feature type="transmembrane region" description="Helical" evidence="1">
    <location>
        <begin position="37"/>
        <end position="57"/>
    </location>
</feature>
<feature type="transmembrane region" description="Helical" evidence="1">
    <location>
        <begin position="12"/>
        <end position="31"/>
    </location>
</feature>
<evidence type="ECO:0000313" key="2">
    <source>
        <dbReference type="EMBL" id="GGX19720.1"/>
    </source>
</evidence>
<organism evidence="2 3">
    <name type="scientific">Aquimarina muelleri</name>
    <dbReference type="NCBI Taxonomy" id="279356"/>
    <lineage>
        <taxon>Bacteria</taxon>
        <taxon>Pseudomonadati</taxon>
        <taxon>Bacteroidota</taxon>
        <taxon>Flavobacteriia</taxon>
        <taxon>Flavobacteriales</taxon>
        <taxon>Flavobacteriaceae</taxon>
        <taxon>Aquimarina</taxon>
    </lineage>
</organism>
<evidence type="ECO:0000256" key="1">
    <source>
        <dbReference type="SAM" id="Phobius"/>
    </source>
</evidence>
<dbReference type="RefSeq" id="WP_027414256.1">
    <property type="nucleotide sequence ID" value="NZ_BMWS01000013.1"/>
</dbReference>
<dbReference type="EMBL" id="BMWS01000013">
    <property type="protein sequence ID" value="GGX19720.1"/>
    <property type="molecule type" value="Genomic_DNA"/>
</dbReference>
<keyword evidence="1" id="KW-0472">Membrane</keyword>
<name>A0A918N3G9_9FLAO</name>
<comment type="caution">
    <text evidence="2">The sequence shown here is derived from an EMBL/GenBank/DDBJ whole genome shotgun (WGS) entry which is preliminary data.</text>
</comment>
<protein>
    <submittedName>
        <fullName evidence="2">Uncharacterized protein</fullName>
    </submittedName>
</protein>
<keyword evidence="3" id="KW-1185">Reference proteome</keyword>
<reference evidence="2 3" key="1">
    <citation type="journal article" date="2014" name="Int. J. Syst. Evol. Microbiol.">
        <title>Complete genome sequence of Corynebacterium casei LMG S-19264T (=DSM 44701T), isolated from a smear-ripened cheese.</title>
        <authorList>
            <consortium name="US DOE Joint Genome Institute (JGI-PGF)"/>
            <person name="Walter F."/>
            <person name="Albersmeier A."/>
            <person name="Kalinowski J."/>
            <person name="Ruckert C."/>
        </authorList>
    </citation>
    <scope>NUCLEOTIDE SEQUENCE [LARGE SCALE GENOMIC DNA]</scope>
    <source>
        <strain evidence="2 3">KCTC 12285</strain>
    </source>
</reference>
<proteinExistence type="predicted"/>
<keyword evidence="1" id="KW-0812">Transmembrane</keyword>
<gene>
    <name evidence="2" type="ORF">GCM10007384_21310</name>
</gene>
<dbReference type="AlphaFoldDB" id="A0A918N3G9"/>
<evidence type="ECO:0000313" key="3">
    <source>
        <dbReference type="Proteomes" id="UP000601108"/>
    </source>
</evidence>
<accession>A0A918N3G9</accession>
<dbReference type="Proteomes" id="UP000601108">
    <property type="component" value="Unassembled WGS sequence"/>
</dbReference>